<feature type="non-terminal residue" evidence="1">
    <location>
        <position position="1"/>
    </location>
</feature>
<reference evidence="1" key="1">
    <citation type="journal article" date="2014" name="Front. Microbiol.">
        <title>High frequency of phylogenetically diverse reductive dehalogenase-homologous genes in deep subseafloor sedimentary metagenomes.</title>
        <authorList>
            <person name="Kawai M."/>
            <person name="Futagami T."/>
            <person name="Toyoda A."/>
            <person name="Takaki Y."/>
            <person name="Nishi S."/>
            <person name="Hori S."/>
            <person name="Arai W."/>
            <person name="Tsubouchi T."/>
            <person name="Morono Y."/>
            <person name="Uchiyama I."/>
            <person name="Ito T."/>
            <person name="Fujiyama A."/>
            <person name="Inagaki F."/>
            <person name="Takami H."/>
        </authorList>
    </citation>
    <scope>NUCLEOTIDE SEQUENCE</scope>
    <source>
        <strain evidence="1">Expedition CK06-06</strain>
    </source>
</reference>
<protein>
    <submittedName>
        <fullName evidence="1">Uncharacterized protein</fullName>
    </submittedName>
</protein>
<organism evidence="1">
    <name type="scientific">marine sediment metagenome</name>
    <dbReference type="NCBI Taxonomy" id="412755"/>
    <lineage>
        <taxon>unclassified sequences</taxon>
        <taxon>metagenomes</taxon>
        <taxon>ecological metagenomes</taxon>
    </lineage>
</organism>
<accession>X0WJX7</accession>
<comment type="caution">
    <text evidence="1">The sequence shown here is derived from an EMBL/GenBank/DDBJ whole genome shotgun (WGS) entry which is preliminary data.</text>
</comment>
<dbReference type="AlphaFoldDB" id="X0WJX7"/>
<proteinExistence type="predicted"/>
<dbReference type="SUPFAM" id="SSF53756">
    <property type="entry name" value="UDP-Glycosyltransferase/glycogen phosphorylase"/>
    <property type="match status" value="1"/>
</dbReference>
<gene>
    <name evidence="1" type="ORF">S01H1_73742</name>
</gene>
<name>X0WJX7_9ZZZZ</name>
<dbReference type="EMBL" id="BARS01049285">
    <property type="protein sequence ID" value="GAG31294.1"/>
    <property type="molecule type" value="Genomic_DNA"/>
</dbReference>
<evidence type="ECO:0000313" key="1">
    <source>
        <dbReference type="EMBL" id="GAG31294.1"/>
    </source>
</evidence>
<sequence>ANRPQWIKMMKTSISDCAPRFNTQRMVKEYLEKYYR</sequence>